<evidence type="ECO:0000313" key="3">
    <source>
        <dbReference type="EMBL" id="AGA28942.1"/>
    </source>
</evidence>
<dbReference type="eggNOG" id="COG1396">
    <property type="taxonomic scope" value="Bacteria"/>
</dbReference>
<dbReference type="OrthoDB" id="283724at2"/>
<dbReference type="CDD" id="cd00093">
    <property type="entry name" value="HTH_XRE"/>
    <property type="match status" value="1"/>
</dbReference>
<name>L0DI70_SINAD</name>
<reference evidence="3 4" key="1">
    <citation type="submission" date="2012-02" db="EMBL/GenBank/DDBJ databases">
        <title>Complete sequence of chromosome of Singulisphaera acidiphila DSM 18658.</title>
        <authorList>
            <consortium name="US DOE Joint Genome Institute (JGI-PGF)"/>
            <person name="Lucas S."/>
            <person name="Copeland A."/>
            <person name="Lapidus A."/>
            <person name="Glavina del Rio T."/>
            <person name="Dalin E."/>
            <person name="Tice H."/>
            <person name="Bruce D."/>
            <person name="Goodwin L."/>
            <person name="Pitluck S."/>
            <person name="Peters L."/>
            <person name="Ovchinnikova G."/>
            <person name="Chertkov O."/>
            <person name="Kyrpides N."/>
            <person name="Mavromatis K."/>
            <person name="Ivanova N."/>
            <person name="Brettin T."/>
            <person name="Detter J.C."/>
            <person name="Han C."/>
            <person name="Larimer F."/>
            <person name="Land M."/>
            <person name="Hauser L."/>
            <person name="Markowitz V."/>
            <person name="Cheng J.-F."/>
            <person name="Hugenholtz P."/>
            <person name="Woyke T."/>
            <person name="Wu D."/>
            <person name="Tindall B."/>
            <person name="Pomrenke H."/>
            <person name="Brambilla E."/>
            <person name="Klenk H.-P."/>
            <person name="Eisen J.A."/>
        </authorList>
    </citation>
    <scope>NUCLEOTIDE SEQUENCE [LARGE SCALE GENOMIC DNA]</scope>
    <source>
        <strain evidence="4">ATCC BAA-1392 / DSM 18658 / VKM B-2454 / MOB10</strain>
    </source>
</reference>
<dbReference type="Gene3D" id="1.10.260.40">
    <property type="entry name" value="lambda repressor-like DNA-binding domains"/>
    <property type="match status" value="1"/>
</dbReference>
<dbReference type="InterPro" id="IPR001387">
    <property type="entry name" value="Cro/C1-type_HTH"/>
</dbReference>
<feature type="domain" description="HTH cro/C1-type" evidence="2">
    <location>
        <begin position="101"/>
        <end position="154"/>
    </location>
</feature>
<sequence>MNQIERIRDDLKRRFPNLTVSLDKPADEKGSWFLDVQRGDDFRPVVIEWRPDRGFGVSTPGEDDYGAGADEIYAKPREALERADALIRSGENSLAMVEVQLAVLRRQMGISQAQLGELAGVGQANISRIERRGDVLVSTLTKVINAMGGELAIHVQFPGREPQKLDLPATANDEKKSEMPPQGRLRA</sequence>
<dbReference type="AlphaFoldDB" id="L0DI70"/>
<evidence type="ECO:0000259" key="2">
    <source>
        <dbReference type="PROSITE" id="PS50943"/>
    </source>
</evidence>
<evidence type="ECO:0000313" key="4">
    <source>
        <dbReference type="Proteomes" id="UP000010798"/>
    </source>
</evidence>
<dbReference type="SMART" id="SM00530">
    <property type="entry name" value="HTH_XRE"/>
    <property type="match status" value="1"/>
</dbReference>
<evidence type="ECO:0000256" key="1">
    <source>
        <dbReference type="SAM" id="MobiDB-lite"/>
    </source>
</evidence>
<dbReference type="Proteomes" id="UP000010798">
    <property type="component" value="Chromosome"/>
</dbReference>
<organism evidence="3 4">
    <name type="scientific">Singulisphaera acidiphila (strain ATCC BAA-1392 / DSM 18658 / VKM B-2454 / MOB10)</name>
    <dbReference type="NCBI Taxonomy" id="886293"/>
    <lineage>
        <taxon>Bacteria</taxon>
        <taxon>Pseudomonadati</taxon>
        <taxon>Planctomycetota</taxon>
        <taxon>Planctomycetia</taxon>
        <taxon>Isosphaerales</taxon>
        <taxon>Isosphaeraceae</taxon>
        <taxon>Singulisphaera</taxon>
    </lineage>
</organism>
<dbReference type="GO" id="GO:0003677">
    <property type="term" value="F:DNA binding"/>
    <property type="evidence" value="ECO:0007669"/>
    <property type="project" value="InterPro"/>
</dbReference>
<keyword evidence="4" id="KW-1185">Reference proteome</keyword>
<dbReference type="PROSITE" id="PS50943">
    <property type="entry name" value="HTH_CROC1"/>
    <property type="match status" value="1"/>
</dbReference>
<protein>
    <submittedName>
        <fullName evidence="3">Putative transcriptional regulator with C-terminal CBS domains</fullName>
    </submittedName>
</protein>
<feature type="region of interest" description="Disordered" evidence="1">
    <location>
        <begin position="162"/>
        <end position="187"/>
    </location>
</feature>
<dbReference type="InterPro" id="IPR010982">
    <property type="entry name" value="Lambda_DNA-bd_dom_sf"/>
</dbReference>
<dbReference type="KEGG" id="saci:Sinac_4777"/>
<dbReference type="RefSeq" id="WP_015248054.1">
    <property type="nucleotide sequence ID" value="NC_019892.1"/>
</dbReference>
<gene>
    <name evidence="3" type="ordered locus">Sinac_4777</name>
</gene>
<dbReference type="Pfam" id="PF01381">
    <property type="entry name" value="HTH_3"/>
    <property type="match status" value="1"/>
</dbReference>
<dbReference type="HOGENOM" id="CLU_1445069_0_0_0"/>
<proteinExistence type="predicted"/>
<dbReference type="STRING" id="886293.Sinac_4777"/>
<dbReference type="SUPFAM" id="SSF47413">
    <property type="entry name" value="lambda repressor-like DNA-binding domains"/>
    <property type="match status" value="1"/>
</dbReference>
<accession>L0DI70</accession>
<dbReference type="EMBL" id="CP003364">
    <property type="protein sequence ID" value="AGA28942.1"/>
    <property type="molecule type" value="Genomic_DNA"/>
</dbReference>